<dbReference type="EMBL" id="UPTC01000150">
    <property type="protein sequence ID" value="VBB26844.1"/>
    <property type="molecule type" value="Genomic_DNA"/>
</dbReference>
<dbReference type="OrthoDB" id="5810035at2759"/>
<organism evidence="2 3">
    <name type="scientific">Acanthocheilonema viteae</name>
    <name type="common">Filarial nematode worm</name>
    <name type="synonym">Dipetalonema viteae</name>
    <dbReference type="NCBI Taxonomy" id="6277"/>
    <lineage>
        <taxon>Eukaryota</taxon>
        <taxon>Metazoa</taxon>
        <taxon>Ecdysozoa</taxon>
        <taxon>Nematoda</taxon>
        <taxon>Chromadorea</taxon>
        <taxon>Rhabditida</taxon>
        <taxon>Spirurina</taxon>
        <taxon>Spiruromorpha</taxon>
        <taxon>Filarioidea</taxon>
        <taxon>Onchocercidae</taxon>
        <taxon>Acanthocheilonema</taxon>
    </lineage>
</organism>
<accession>A0A498S5E7</accession>
<reference evidence="2 3" key="1">
    <citation type="submission" date="2018-08" db="EMBL/GenBank/DDBJ databases">
        <authorList>
            <person name="Laetsch R D."/>
            <person name="Stevens L."/>
            <person name="Kumar S."/>
            <person name="Blaxter L. M."/>
        </authorList>
    </citation>
    <scope>NUCLEOTIDE SEQUENCE [LARGE SCALE GENOMIC DNA]</scope>
</reference>
<dbReference type="AlphaFoldDB" id="A0A498S5E7"/>
<keyword evidence="3" id="KW-1185">Reference proteome</keyword>
<dbReference type="SUPFAM" id="SSF82171">
    <property type="entry name" value="DPP6 N-terminal domain-like"/>
    <property type="match status" value="1"/>
</dbReference>
<feature type="region of interest" description="Disordered" evidence="1">
    <location>
        <begin position="1"/>
        <end position="24"/>
    </location>
</feature>
<feature type="compositionally biased region" description="Low complexity" evidence="1">
    <location>
        <begin position="1"/>
        <end position="17"/>
    </location>
</feature>
<sequence length="426" mass="49153">MIDSALSSSGRNSSSNNEIGTKQNNETIQCEPQKIFPLADEKIEDLIYPIITYHYSVSKDARYVYVIGEDPTELQTQLFVWDLHRGIARRYIVINLPPTLQMKHLYEIDSLEGILVCCNSGCFHIYAIQFDHSQELIRIQKILFNDLTNNSHFWSSARASERGIIFMSQHDQIRNFYVAQINLDTPVRSVFLTANISGLRFCGQPWVDGNYMYLFESSSITTHAEIKCLTGRLVRANLHTGELEIVRTKATGIIGNSLPAIQQQQQQQQQQVEQQAAQEFSQDAILQLSITTLIRRVKHVGRDGWLWIIAEFIEPHNTLNQDTTHCEICVVKMQTFTWHRLNWLPECKFDELTLDVTCNGTVVMLRKKVLQMVNQAQIDSFLLLPRNPETLLKQSFRALITYFPTWRNLNWKQMHSFGIPAHLLVP</sequence>
<name>A0A498S5E7_ACAVI</name>
<proteinExistence type="predicted"/>
<evidence type="ECO:0000256" key="1">
    <source>
        <dbReference type="SAM" id="MobiDB-lite"/>
    </source>
</evidence>
<protein>
    <submittedName>
        <fullName evidence="2">Uncharacterized protein</fullName>
    </submittedName>
</protein>
<evidence type="ECO:0000313" key="3">
    <source>
        <dbReference type="Proteomes" id="UP000276991"/>
    </source>
</evidence>
<evidence type="ECO:0000313" key="2">
    <source>
        <dbReference type="EMBL" id="VBB26844.1"/>
    </source>
</evidence>
<dbReference type="Proteomes" id="UP000276991">
    <property type="component" value="Unassembled WGS sequence"/>
</dbReference>
<gene>
    <name evidence="2" type="ORF">NAV_LOCUS1674</name>
</gene>